<dbReference type="Pfam" id="PF00494">
    <property type="entry name" value="SQS_PSY"/>
    <property type="match status" value="1"/>
</dbReference>
<dbReference type="InterPro" id="IPR008949">
    <property type="entry name" value="Isoprenoid_synthase_dom_sf"/>
</dbReference>
<dbReference type="AlphaFoldDB" id="A0A369J7E0"/>
<name>A0A369J7E0_HYPMA</name>
<reference evidence="1" key="1">
    <citation type="submission" date="2018-04" db="EMBL/GenBank/DDBJ databases">
        <title>Whole genome sequencing of Hypsizygus marmoreus.</title>
        <authorList>
            <person name="Choi I.-G."/>
            <person name="Min B."/>
            <person name="Kim J.-G."/>
            <person name="Kim S."/>
            <person name="Oh Y.-L."/>
            <person name="Kong W.-S."/>
            <person name="Park H."/>
            <person name="Jeong J."/>
            <person name="Song E.-S."/>
        </authorList>
    </citation>
    <scope>NUCLEOTIDE SEQUENCE [LARGE SCALE GENOMIC DNA]</scope>
    <source>
        <strain evidence="1">51987-8</strain>
    </source>
</reference>
<evidence type="ECO:0000313" key="2">
    <source>
        <dbReference type="Proteomes" id="UP000076154"/>
    </source>
</evidence>
<protein>
    <submittedName>
        <fullName evidence="1">NADH dehydrogenase (Ubiquinone) complex I, assembly factor 6</fullName>
    </submittedName>
</protein>
<organism evidence="1 2">
    <name type="scientific">Hypsizygus marmoreus</name>
    <name type="common">White beech mushroom</name>
    <name type="synonym">Agaricus marmoreus</name>
    <dbReference type="NCBI Taxonomy" id="39966"/>
    <lineage>
        <taxon>Eukaryota</taxon>
        <taxon>Fungi</taxon>
        <taxon>Dikarya</taxon>
        <taxon>Basidiomycota</taxon>
        <taxon>Agaricomycotina</taxon>
        <taxon>Agaricomycetes</taxon>
        <taxon>Agaricomycetidae</taxon>
        <taxon>Agaricales</taxon>
        <taxon>Tricholomatineae</taxon>
        <taxon>Lyophyllaceae</taxon>
        <taxon>Hypsizygus</taxon>
    </lineage>
</organism>
<dbReference type="Gene3D" id="1.10.600.10">
    <property type="entry name" value="Farnesyl Diphosphate Synthase"/>
    <property type="match status" value="1"/>
</dbReference>
<accession>A0A369J7E0</accession>
<dbReference type="InterPro" id="IPR002060">
    <property type="entry name" value="Squ/phyt_synthse"/>
</dbReference>
<evidence type="ECO:0000313" key="1">
    <source>
        <dbReference type="EMBL" id="RDB17848.1"/>
    </source>
</evidence>
<keyword evidence="2" id="KW-1185">Reference proteome</keyword>
<dbReference type="Proteomes" id="UP000076154">
    <property type="component" value="Unassembled WGS sequence"/>
</dbReference>
<sequence length="332" mass="37441">MALRAPHARVEIFHSSCSWKVRTPSRSFICSRRDFNTSAEPTEASIADPTGYCRDLVRKYDYEGFLVSQFYPGDLRGGYFALKAFSVELAMVQDHVSNQMIGKMRMQFWRDAVKGIGEGKPPRHPIALALHEYSQRSNIPAYHLKRIVDARDHELHTPTHLTTDSLTAHAESTSSTMFYLLLSLLSLPSSALSHAASHLGAAQTFVTLLRGLPFHAKSGRMIIPAEITAKHGVSQEDVFRHGPRAQGIEDAVFEFATLANDHLLTARDMLNQERMGGKVPTRAMPVFLAGIPIASFLGRLEKANFDVFTPDLQLRDWKLPWQIWRGYYKKQF</sequence>
<dbReference type="SUPFAM" id="SSF48576">
    <property type="entry name" value="Terpenoid synthases"/>
    <property type="match status" value="1"/>
</dbReference>
<dbReference type="EMBL" id="LUEZ02000107">
    <property type="protein sequence ID" value="RDB17848.1"/>
    <property type="molecule type" value="Genomic_DNA"/>
</dbReference>
<dbReference type="STRING" id="39966.A0A369J7E0"/>
<dbReference type="OrthoDB" id="270318at2759"/>
<gene>
    <name evidence="1" type="primary">NDUFAF6</name>
    <name evidence="1" type="ORF">Hypma_000770</name>
</gene>
<comment type="caution">
    <text evidence="1">The sequence shown here is derived from an EMBL/GenBank/DDBJ whole genome shotgun (WGS) entry which is preliminary data.</text>
</comment>
<dbReference type="InParanoid" id="A0A369J7E0"/>
<proteinExistence type="predicted"/>